<dbReference type="PANTHER" id="PTHR48081">
    <property type="entry name" value="AB HYDROLASE SUPERFAMILY PROTEIN C4A8.06C"/>
    <property type="match status" value="1"/>
</dbReference>
<evidence type="ECO:0000313" key="5">
    <source>
        <dbReference type="EMBL" id="GLC28566.1"/>
    </source>
</evidence>
<accession>A0AA37QGP8</accession>
<organism evidence="5 6">
    <name type="scientific">Roseisolibacter agri</name>
    <dbReference type="NCBI Taxonomy" id="2014610"/>
    <lineage>
        <taxon>Bacteria</taxon>
        <taxon>Pseudomonadati</taxon>
        <taxon>Gemmatimonadota</taxon>
        <taxon>Gemmatimonadia</taxon>
        <taxon>Gemmatimonadales</taxon>
        <taxon>Gemmatimonadaceae</taxon>
        <taxon>Roseisolibacter</taxon>
    </lineage>
</organism>
<dbReference type="RefSeq" id="WP_284352962.1">
    <property type="nucleotide sequence ID" value="NZ_BRXS01000012.1"/>
</dbReference>
<dbReference type="AlphaFoldDB" id="A0AA37QGP8"/>
<evidence type="ECO:0000259" key="4">
    <source>
        <dbReference type="Pfam" id="PF07859"/>
    </source>
</evidence>
<gene>
    <name evidence="5" type="ORF">rosag_50790</name>
</gene>
<dbReference type="PROSITE" id="PS01174">
    <property type="entry name" value="LIPASE_GDXG_SER"/>
    <property type="match status" value="1"/>
</dbReference>
<dbReference type="SUPFAM" id="SSF53474">
    <property type="entry name" value="alpha/beta-Hydrolases"/>
    <property type="match status" value="1"/>
</dbReference>
<comment type="caution">
    <text evidence="5">The sequence shown here is derived from an EMBL/GenBank/DDBJ whole genome shotgun (WGS) entry which is preliminary data.</text>
</comment>
<evidence type="ECO:0000256" key="3">
    <source>
        <dbReference type="PROSITE-ProRule" id="PRU10038"/>
    </source>
</evidence>
<comment type="similarity">
    <text evidence="1">Belongs to the 'GDXG' lipolytic enzyme family.</text>
</comment>
<dbReference type="InterPro" id="IPR050300">
    <property type="entry name" value="GDXG_lipolytic_enzyme"/>
</dbReference>
<dbReference type="InterPro" id="IPR013094">
    <property type="entry name" value="AB_hydrolase_3"/>
</dbReference>
<dbReference type="Proteomes" id="UP001161325">
    <property type="component" value="Unassembled WGS sequence"/>
</dbReference>
<sequence length="310" mass="33283">MRPPDTRGGWRTRAVARAVSALIRRRDWGDEHALVRRARRLFGAPAAYGQLMLRGLRREPLEAPGLRGEWLVPRDTRPGVVLYVHGGGFVSCSPAVYRPLTAALARRTRQRVLALDYRLAPEARFPAALDDAAAAYRWLLDTGVPAGRIAVAGDSAGGGLALSLALRVRDAGWPAPACVVLLSPWTDLTGGGASVRANDGRCDMFRPANMPDFAAVYLGGASPRDPAASPAFAPLHGLPPLLLHVGARELLLDDARRVHDGAIAAGGTSRLVEFEDAFHGWQLLSPWLRDARASLDDVAAFIDAHLPRAS</sequence>
<reference evidence="5" key="1">
    <citation type="submission" date="2022-08" db="EMBL/GenBank/DDBJ databases">
        <title>Draft genome sequencing of Roseisolibacter agri AW1220.</title>
        <authorList>
            <person name="Tobiishi Y."/>
            <person name="Tonouchi A."/>
        </authorList>
    </citation>
    <scope>NUCLEOTIDE SEQUENCE</scope>
    <source>
        <strain evidence="5">AW1220</strain>
    </source>
</reference>
<keyword evidence="2 5" id="KW-0378">Hydrolase</keyword>
<proteinExistence type="inferred from homology"/>
<evidence type="ECO:0000256" key="1">
    <source>
        <dbReference type="ARBA" id="ARBA00010515"/>
    </source>
</evidence>
<dbReference type="InterPro" id="IPR033140">
    <property type="entry name" value="Lipase_GDXG_put_SER_AS"/>
</dbReference>
<dbReference type="InterPro" id="IPR029058">
    <property type="entry name" value="AB_hydrolase_fold"/>
</dbReference>
<dbReference type="EMBL" id="BRXS01000012">
    <property type="protein sequence ID" value="GLC28566.1"/>
    <property type="molecule type" value="Genomic_DNA"/>
</dbReference>
<dbReference type="GO" id="GO:0004806">
    <property type="term" value="F:triacylglycerol lipase activity"/>
    <property type="evidence" value="ECO:0007669"/>
    <property type="project" value="TreeGrafter"/>
</dbReference>
<dbReference type="Pfam" id="PF07859">
    <property type="entry name" value="Abhydrolase_3"/>
    <property type="match status" value="1"/>
</dbReference>
<protein>
    <submittedName>
        <fullName evidence="5">Hydrolase</fullName>
    </submittedName>
</protein>
<dbReference type="PANTHER" id="PTHR48081:SF30">
    <property type="entry name" value="ACETYL-HYDROLASE LIPR-RELATED"/>
    <property type="match status" value="1"/>
</dbReference>
<name>A0AA37QGP8_9BACT</name>
<feature type="active site" evidence="3">
    <location>
        <position position="155"/>
    </location>
</feature>
<keyword evidence="6" id="KW-1185">Reference proteome</keyword>
<evidence type="ECO:0000256" key="2">
    <source>
        <dbReference type="ARBA" id="ARBA00022801"/>
    </source>
</evidence>
<evidence type="ECO:0000313" key="6">
    <source>
        <dbReference type="Proteomes" id="UP001161325"/>
    </source>
</evidence>
<dbReference type="Gene3D" id="3.40.50.1820">
    <property type="entry name" value="alpha/beta hydrolase"/>
    <property type="match status" value="1"/>
</dbReference>
<feature type="domain" description="Alpha/beta hydrolase fold-3" evidence="4">
    <location>
        <begin position="81"/>
        <end position="282"/>
    </location>
</feature>